<dbReference type="Proteomes" id="UP000290288">
    <property type="component" value="Unassembled WGS sequence"/>
</dbReference>
<feature type="compositionally biased region" description="Pro residues" evidence="1">
    <location>
        <begin position="621"/>
        <end position="631"/>
    </location>
</feature>
<accession>A0A4V1Q283</accession>
<gene>
    <name evidence="2" type="ORF">EST38_g11667</name>
</gene>
<evidence type="ECO:0000256" key="1">
    <source>
        <dbReference type="SAM" id="MobiDB-lite"/>
    </source>
</evidence>
<proteinExistence type="predicted"/>
<feature type="compositionally biased region" description="Acidic residues" evidence="1">
    <location>
        <begin position="651"/>
        <end position="672"/>
    </location>
</feature>
<feature type="region of interest" description="Disordered" evidence="1">
    <location>
        <begin position="802"/>
        <end position="825"/>
    </location>
</feature>
<organism evidence="2 3">
    <name type="scientific">Candolleomyces aberdarensis</name>
    <dbReference type="NCBI Taxonomy" id="2316362"/>
    <lineage>
        <taxon>Eukaryota</taxon>
        <taxon>Fungi</taxon>
        <taxon>Dikarya</taxon>
        <taxon>Basidiomycota</taxon>
        <taxon>Agaricomycotina</taxon>
        <taxon>Agaricomycetes</taxon>
        <taxon>Agaricomycetidae</taxon>
        <taxon>Agaricales</taxon>
        <taxon>Agaricineae</taxon>
        <taxon>Psathyrellaceae</taxon>
        <taxon>Candolleomyces</taxon>
    </lineage>
</organism>
<dbReference type="AlphaFoldDB" id="A0A4V1Q283"/>
<dbReference type="OrthoDB" id="3261690at2759"/>
<feature type="region of interest" description="Disordered" evidence="1">
    <location>
        <begin position="602"/>
        <end position="677"/>
    </location>
</feature>
<evidence type="ECO:0000313" key="3">
    <source>
        <dbReference type="Proteomes" id="UP000290288"/>
    </source>
</evidence>
<protein>
    <submittedName>
        <fullName evidence="2">Uncharacterized protein</fullName>
    </submittedName>
</protein>
<dbReference type="STRING" id="2316362.A0A4V1Q283"/>
<dbReference type="EMBL" id="SDEE01000749">
    <property type="protein sequence ID" value="RXW14188.1"/>
    <property type="molecule type" value="Genomic_DNA"/>
</dbReference>
<sequence length="825" mass="94207">MPIPTRRVTLNEYYAALNELYDGDNSVDFVKAAVCGILDGRQSVIDIEDNRVSNKPEPLTLSRDIDSVIGISPVLLPQTYITLYPLADYNDTLQTSVHIKHTFINDQGEFNIPLHHIPNLCGGDWGTRSCFRFFFPDLVTAERQSHHVTVDEQATFYNLGLRPTLAAMLEDRAVDIPPDYESLQFRAQGVDGRLTFTTKILPQHHVAQFIPALRRTLVENGVPWGRNLFVVHEIRGVKNSTYHIPDPENAEVALQDFLDQNHINFHDIVNDLDENFSSRWFVDVGLEISAPSHSCLAWICAEHQNVLSEFCGVDNETATRLTAPNAYRGYSRDILAHCVDIAGFRLEPGASGRGDVDLQYMQCYTTEKGVLDRKDGSSYSKRLTMAKVIKGKHRDYLNKLYHTFIAASDQNPSSARIEVRVPFEHASRVLVDPPMDTLQNALVAIHPTVHWGTRAYKAVAAHELIDWYHESPTDLQVTKPSLSLLVGLTWWVNALHSTYDDRNHSREIISAILPHRRREDVMTSQLPFRMSLDVAMDAAVFPTVPCMPFNMILFDTIRVGPGYPCPRMSNPAEKPQLSPEAWQFFLGVPFHDHILNVTRSRLTAPRDNTRTRNRTAQLKRIPPPDQPPPPVTFNLDPDAHTILPPIRDDGSDMEVDSDEEEGHPAFDGDDGGDPQQSLNRALTTIWNQFVFDIAESSPNERGASSPPYILLTPPERVEVTTDLYRDSRLSHIFRDYMWQRANMKQWRQNFDRLFPPKGPVEGRRVQNYKNTGYYPMWVALGERITDETFLAARKEMWNRAQSKVQEDEREEFEQKRSPYPYLRAW</sequence>
<name>A0A4V1Q283_9AGAR</name>
<reference evidence="2 3" key="1">
    <citation type="submission" date="2019-01" db="EMBL/GenBank/DDBJ databases">
        <title>Draft genome sequence of Psathyrella aberdarensis IHI B618.</title>
        <authorList>
            <person name="Buettner E."/>
            <person name="Kellner H."/>
        </authorList>
    </citation>
    <scope>NUCLEOTIDE SEQUENCE [LARGE SCALE GENOMIC DNA]</scope>
    <source>
        <strain evidence="2 3">IHI B618</strain>
    </source>
</reference>
<evidence type="ECO:0000313" key="2">
    <source>
        <dbReference type="EMBL" id="RXW14188.1"/>
    </source>
</evidence>
<comment type="caution">
    <text evidence="2">The sequence shown here is derived from an EMBL/GenBank/DDBJ whole genome shotgun (WGS) entry which is preliminary data.</text>
</comment>
<keyword evidence="3" id="KW-1185">Reference proteome</keyword>